<dbReference type="CDD" id="cd22164">
    <property type="entry name" value="F-box_AtSKIP19-like"/>
    <property type="match status" value="1"/>
</dbReference>
<evidence type="ECO:0000259" key="1">
    <source>
        <dbReference type="PROSITE" id="PS50181"/>
    </source>
</evidence>
<dbReference type="Pfam" id="PF12937">
    <property type="entry name" value="F-box-like"/>
    <property type="match status" value="1"/>
</dbReference>
<comment type="caution">
    <text evidence="2">The sequence shown here is derived from an EMBL/GenBank/DDBJ whole genome shotgun (WGS) entry which is preliminary data.</text>
</comment>
<feature type="domain" description="F-box" evidence="1">
    <location>
        <begin position="3"/>
        <end position="50"/>
    </location>
</feature>
<dbReference type="EMBL" id="JASCZI010092234">
    <property type="protein sequence ID" value="MED6152079.1"/>
    <property type="molecule type" value="Genomic_DNA"/>
</dbReference>
<dbReference type="PANTHER" id="PTHR38926:SF2">
    <property type="entry name" value="F-BOX_LRR-REPEAT PROTEIN 21-RELATED"/>
    <property type="match status" value="1"/>
</dbReference>
<sequence>MEDRNWLNLPVEITLIIFEKLGAIEVLTSVQQVCKRWRTICMDPYTWRAIHMRVLGFPRFMDYHLSWLFRRTIQRSCGLVVDISIDYFADDDLLNHIAHS</sequence>
<protein>
    <recommendedName>
        <fullName evidence="1">F-box domain-containing protein</fullName>
    </recommendedName>
</protein>
<dbReference type="Gene3D" id="1.20.1280.50">
    <property type="match status" value="1"/>
</dbReference>
<dbReference type="SMART" id="SM00256">
    <property type="entry name" value="FBOX"/>
    <property type="match status" value="1"/>
</dbReference>
<dbReference type="Proteomes" id="UP001341840">
    <property type="component" value="Unassembled WGS sequence"/>
</dbReference>
<dbReference type="InterPro" id="IPR001810">
    <property type="entry name" value="F-box_dom"/>
</dbReference>
<evidence type="ECO:0000313" key="2">
    <source>
        <dbReference type="EMBL" id="MED6152079.1"/>
    </source>
</evidence>
<accession>A0ABU6TTA9</accession>
<evidence type="ECO:0000313" key="3">
    <source>
        <dbReference type="Proteomes" id="UP001341840"/>
    </source>
</evidence>
<proteinExistence type="predicted"/>
<dbReference type="SUPFAM" id="SSF81383">
    <property type="entry name" value="F-box domain"/>
    <property type="match status" value="1"/>
</dbReference>
<dbReference type="PANTHER" id="PTHR38926">
    <property type="entry name" value="F-BOX DOMAIN CONTAINING PROTEIN, EXPRESSED"/>
    <property type="match status" value="1"/>
</dbReference>
<reference evidence="2 3" key="1">
    <citation type="journal article" date="2023" name="Plants (Basel)">
        <title>Bridging the Gap: Combining Genomics and Transcriptomics Approaches to Understand Stylosanthes scabra, an Orphan Legume from the Brazilian Caatinga.</title>
        <authorList>
            <person name="Ferreira-Neto J.R.C."/>
            <person name="da Silva M.D."/>
            <person name="Binneck E."/>
            <person name="de Melo N.F."/>
            <person name="da Silva R.H."/>
            <person name="de Melo A.L.T.M."/>
            <person name="Pandolfi V."/>
            <person name="Bustamante F.O."/>
            <person name="Brasileiro-Vidal A.C."/>
            <person name="Benko-Iseppon A.M."/>
        </authorList>
    </citation>
    <scope>NUCLEOTIDE SEQUENCE [LARGE SCALE GENOMIC DNA]</scope>
    <source>
        <tissue evidence="2">Leaves</tissue>
    </source>
</reference>
<dbReference type="InterPro" id="IPR036047">
    <property type="entry name" value="F-box-like_dom_sf"/>
</dbReference>
<keyword evidence="3" id="KW-1185">Reference proteome</keyword>
<name>A0ABU6TTA9_9FABA</name>
<organism evidence="2 3">
    <name type="scientific">Stylosanthes scabra</name>
    <dbReference type="NCBI Taxonomy" id="79078"/>
    <lineage>
        <taxon>Eukaryota</taxon>
        <taxon>Viridiplantae</taxon>
        <taxon>Streptophyta</taxon>
        <taxon>Embryophyta</taxon>
        <taxon>Tracheophyta</taxon>
        <taxon>Spermatophyta</taxon>
        <taxon>Magnoliopsida</taxon>
        <taxon>eudicotyledons</taxon>
        <taxon>Gunneridae</taxon>
        <taxon>Pentapetalae</taxon>
        <taxon>rosids</taxon>
        <taxon>fabids</taxon>
        <taxon>Fabales</taxon>
        <taxon>Fabaceae</taxon>
        <taxon>Papilionoideae</taxon>
        <taxon>50 kb inversion clade</taxon>
        <taxon>dalbergioids sensu lato</taxon>
        <taxon>Dalbergieae</taxon>
        <taxon>Pterocarpus clade</taxon>
        <taxon>Stylosanthes</taxon>
    </lineage>
</organism>
<dbReference type="PROSITE" id="PS50181">
    <property type="entry name" value="FBOX"/>
    <property type="match status" value="1"/>
</dbReference>
<gene>
    <name evidence="2" type="ORF">PIB30_088573</name>
</gene>